<evidence type="ECO:0000313" key="2">
    <source>
        <dbReference type="EMBL" id="KAG5580289.1"/>
    </source>
</evidence>
<gene>
    <name evidence="2" type="ORF">H5410_050916</name>
</gene>
<protein>
    <submittedName>
        <fullName evidence="2">Uncharacterized protein</fullName>
    </submittedName>
</protein>
<comment type="caution">
    <text evidence="2">The sequence shown here is derived from an EMBL/GenBank/DDBJ whole genome shotgun (WGS) entry which is preliminary data.</text>
</comment>
<dbReference type="Proteomes" id="UP000824120">
    <property type="component" value="Chromosome 10"/>
</dbReference>
<dbReference type="EMBL" id="JACXVP010000010">
    <property type="protein sequence ID" value="KAG5580289.1"/>
    <property type="molecule type" value="Genomic_DNA"/>
</dbReference>
<name>A0A9J5WWS1_SOLCO</name>
<sequence length="63" mass="7042">MTQHAYFQPNFSNSTPQPSKKIKACTTQIKTRSITPNNPGILKLLPNDVTALLLGKLRHLAQR</sequence>
<organism evidence="2 3">
    <name type="scientific">Solanum commersonii</name>
    <name type="common">Commerson's wild potato</name>
    <name type="synonym">Commerson's nightshade</name>
    <dbReference type="NCBI Taxonomy" id="4109"/>
    <lineage>
        <taxon>Eukaryota</taxon>
        <taxon>Viridiplantae</taxon>
        <taxon>Streptophyta</taxon>
        <taxon>Embryophyta</taxon>
        <taxon>Tracheophyta</taxon>
        <taxon>Spermatophyta</taxon>
        <taxon>Magnoliopsida</taxon>
        <taxon>eudicotyledons</taxon>
        <taxon>Gunneridae</taxon>
        <taxon>Pentapetalae</taxon>
        <taxon>asterids</taxon>
        <taxon>lamiids</taxon>
        <taxon>Solanales</taxon>
        <taxon>Solanaceae</taxon>
        <taxon>Solanoideae</taxon>
        <taxon>Solaneae</taxon>
        <taxon>Solanum</taxon>
    </lineage>
</organism>
<dbReference type="AlphaFoldDB" id="A0A9J5WWS1"/>
<evidence type="ECO:0000313" key="3">
    <source>
        <dbReference type="Proteomes" id="UP000824120"/>
    </source>
</evidence>
<accession>A0A9J5WWS1</accession>
<feature type="region of interest" description="Disordered" evidence="1">
    <location>
        <begin position="1"/>
        <end position="20"/>
    </location>
</feature>
<feature type="compositionally biased region" description="Polar residues" evidence="1">
    <location>
        <begin position="1"/>
        <end position="18"/>
    </location>
</feature>
<evidence type="ECO:0000256" key="1">
    <source>
        <dbReference type="SAM" id="MobiDB-lite"/>
    </source>
</evidence>
<proteinExistence type="predicted"/>
<reference evidence="2 3" key="1">
    <citation type="submission" date="2020-09" db="EMBL/GenBank/DDBJ databases">
        <title>De no assembly of potato wild relative species, Solanum commersonii.</title>
        <authorList>
            <person name="Cho K."/>
        </authorList>
    </citation>
    <scope>NUCLEOTIDE SEQUENCE [LARGE SCALE GENOMIC DNA]</scope>
    <source>
        <strain evidence="2">LZ3.2</strain>
        <tissue evidence="2">Leaf</tissue>
    </source>
</reference>
<keyword evidence="3" id="KW-1185">Reference proteome</keyword>